<accession>A0AAJ6BG59</accession>
<reference evidence="1" key="1">
    <citation type="submission" date="2023-03" db="EMBL/GenBank/DDBJ databases">
        <title>Andean soil-derived lignocellulolytic bacterial consortium as a source of novel taxa and putative plastic-active enzymes.</title>
        <authorList>
            <person name="Diaz-Garcia L."/>
            <person name="Chuvochina M."/>
            <person name="Feuerriegel G."/>
            <person name="Bunk B."/>
            <person name="Sproer C."/>
            <person name="Streit W.R."/>
            <person name="Rodriguez L.M."/>
            <person name="Overmann J."/>
            <person name="Jimenez D.J."/>
        </authorList>
    </citation>
    <scope>NUCLEOTIDE SEQUENCE</scope>
    <source>
        <strain evidence="1">MAG 7</strain>
    </source>
</reference>
<dbReference type="AlphaFoldDB" id="A0AAJ6BG59"/>
<sequence length="200" mass="23134">MQRIIANEIKTLFAESDTENAFHSARQKQLPVLIDFWAPECKGCKKMEITTYQNANTLSYIDKHFVFVKYNITNRNVPKITSSPILWTPTFIVFANDGSEIRKTIGYLNDTQFQAEMEMGRALAFLRKAQPEVALEILKKFIKDNVVVTALPEALYWAGIASYFLNKRDMESLVPYWEELINIYPESIWADRADCLHVNL</sequence>
<dbReference type="EMBL" id="CP119311">
    <property type="protein sequence ID" value="WEK34957.1"/>
    <property type="molecule type" value="Genomic_DNA"/>
</dbReference>
<name>A0AAJ6BG59_9BACT</name>
<proteinExistence type="predicted"/>
<dbReference type="Proteomes" id="UP001220610">
    <property type="component" value="Chromosome"/>
</dbReference>
<evidence type="ECO:0000313" key="2">
    <source>
        <dbReference type="Proteomes" id="UP001220610"/>
    </source>
</evidence>
<dbReference type="SUPFAM" id="SSF52833">
    <property type="entry name" value="Thioredoxin-like"/>
    <property type="match status" value="1"/>
</dbReference>
<organism evidence="1 2">
    <name type="scientific">Candidatus Pseudobacter hemicellulosilyticus</name>
    <dbReference type="NCBI Taxonomy" id="3121375"/>
    <lineage>
        <taxon>Bacteria</taxon>
        <taxon>Pseudomonadati</taxon>
        <taxon>Bacteroidota</taxon>
        <taxon>Chitinophagia</taxon>
        <taxon>Chitinophagales</taxon>
        <taxon>Chitinophagaceae</taxon>
        <taxon>Pseudobacter</taxon>
    </lineage>
</organism>
<dbReference type="InterPro" id="IPR036249">
    <property type="entry name" value="Thioredoxin-like_sf"/>
</dbReference>
<evidence type="ECO:0000313" key="1">
    <source>
        <dbReference type="EMBL" id="WEK34957.1"/>
    </source>
</evidence>
<gene>
    <name evidence="1" type="ORF">P0Y53_20910</name>
</gene>
<protein>
    <submittedName>
        <fullName evidence="1">Thioredoxin family protein</fullName>
    </submittedName>
</protein>
<dbReference type="Gene3D" id="3.40.30.10">
    <property type="entry name" value="Glutaredoxin"/>
    <property type="match status" value="1"/>
</dbReference>
<dbReference type="Pfam" id="PF13899">
    <property type="entry name" value="Thioredoxin_7"/>
    <property type="match status" value="1"/>
</dbReference>